<sequence>MPPKHTIATKRNKTQTNPQTKQAQSSTSNKTIINSTIPHHIKNDNKTSLDSHSIPSETEALTITDNDCQYIRISKQILQYEQKRKRINSQTMLEQAHVEGTEINLPTSSTSDWRLVLQDSITTVDIEQGCVSLFEQVDSGMNLTPIEVFHAVKFLEYAIIHIRHYDHPYNKLLETISPQEANCQTKVTSALIKLICHPSDKLRTVALSFFDAFIEYSSNQCTIAVTVTGFLPQLFEHLKPQEIPFFTETRAPLRMRLGVINNKVVMG</sequence>
<comment type="caution">
    <text evidence="2">The sequence shown here is derived from an EMBL/GenBank/DDBJ whole genome shotgun (WGS) entry which is preliminary data.</text>
</comment>
<organism evidence="2 3">
    <name type="scientific">Blattamonas nauphoetae</name>
    <dbReference type="NCBI Taxonomy" id="2049346"/>
    <lineage>
        <taxon>Eukaryota</taxon>
        <taxon>Metamonada</taxon>
        <taxon>Preaxostyla</taxon>
        <taxon>Oxymonadida</taxon>
        <taxon>Blattamonas</taxon>
    </lineage>
</organism>
<gene>
    <name evidence="2" type="ORF">BLNAU_21142</name>
</gene>
<feature type="compositionally biased region" description="Polar residues" evidence="1">
    <location>
        <begin position="14"/>
        <end position="24"/>
    </location>
</feature>
<name>A0ABQ9WWR6_9EUKA</name>
<protein>
    <submittedName>
        <fullName evidence="2">Uncharacterized protein</fullName>
    </submittedName>
</protein>
<feature type="region of interest" description="Disordered" evidence="1">
    <location>
        <begin position="1"/>
        <end position="31"/>
    </location>
</feature>
<keyword evidence="3" id="KW-1185">Reference proteome</keyword>
<dbReference type="Proteomes" id="UP001281761">
    <property type="component" value="Unassembled WGS sequence"/>
</dbReference>
<evidence type="ECO:0000313" key="2">
    <source>
        <dbReference type="EMBL" id="KAK2943939.1"/>
    </source>
</evidence>
<evidence type="ECO:0000313" key="3">
    <source>
        <dbReference type="Proteomes" id="UP001281761"/>
    </source>
</evidence>
<reference evidence="2 3" key="1">
    <citation type="journal article" date="2022" name="bioRxiv">
        <title>Genomics of Preaxostyla Flagellates Illuminates Evolutionary Transitions and the Path Towards Mitochondrial Loss.</title>
        <authorList>
            <person name="Novak L.V.F."/>
            <person name="Treitli S.C."/>
            <person name="Pyrih J."/>
            <person name="Halakuc P."/>
            <person name="Pipaliya S.V."/>
            <person name="Vacek V."/>
            <person name="Brzon O."/>
            <person name="Soukal P."/>
            <person name="Eme L."/>
            <person name="Dacks J.B."/>
            <person name="Karnkowska A."/>
            <person name="Elias M."/>
            <person name="Hampl V."/>
        </authorList>
    </citation>
    <scope>NUCLEOTIDE SEQUENCE [LARGE SCALE GENOMIC DNA]</scope>
    <source>
        <strain evidence="2">NAU3</strain>
        <tissue evidence="2">Gut</tissue>
    </source>
</reference>
<dbReference type="EMBL" id="JARBJD010000321">
    <property type="protein sequence ID" value="KAK2943939.1"/>
    <property type="molecule type" value="Genomic_DNA"/>
</dbReference>
<accession>A0ABQ9WWR6</accession>
<proteinExistence type="predicted"/>
<evidence type="ECO:0000256" key="1">
    <source>
        <dbReference type="SAM" id="MobiDB-lite"/>
    </source>
</evidence>